<dbReference type="InterPro" id="IPR020458">
    <property type="entry name" value="Znf_DskA_TraR_CS"/>
</dbReference>
<feature type="compositionally biased region" description="Low complexity" evidence="6">
    <location>
        <begin position="34"/>
        <end position="85"/>
    </location>
</feature>
<keyword evidence="3" id="KW-0862">Zinc</keyword>
<evidence type="ECO:0000256" key="2">
    <source>
        <dbReference type="ARBA" id="ARBA00022771"/>
    </source>
</evidence>
<feature type="zinc finger region" description="dksA C4-type" evidence="4">
    <location>
        <begin position="195"/>
        <end position="219"/>
    </location>
</feature>
<dbReference type="PANTHER" id="PTHR33823:SF2">
    <property type="entry name" value="RNA POLYMERASE-BINDING TRANSCRIPTION FACTOR DKSA"/>
    <property type="match status" value="1"/>
</dbReference>
<protein>
    <submittedName>
        <fullName evidence="8">DNA-binding protein</fullName>
    </submittedName>
</protein>
<name>A0A255HAI4_9ACTN</name>
<proteinExistence type="predicted"/>
<dbReference type="Gene3D" id="1.20.120.910">
    <property type="entry name" value="DksA, coiled-coil domain"/>
    <property type="match status" value="1"/>
</dbReference>
<dbReference type="InterPro" id="IPR037187">
    <property type="entry name" value="DnaK_N"/>
</dbReference>
<keyword evidence="1" id="KW-0479">Metal-binding</keyword>
<reference evidence="8 9" key="1">
    <citation type="submission" date="2017-07" db="EMBL/GenBank/DDBJ databases">
        <title>Draft whole genome sequences of clinical Proprionibacteriaceae strains.</title>
        <authorList>
            <person name="Bernier A.-M."/>
            <person name="Bernard K."/>
            <person name="Domingo M.-C."/>
        </authorList>
    </citation>
    <scope>NUCLEOTIDE SEQUENCE [LARGE SCALE GENOMIC DNA]</scope>
    <source>
        <strain evidence="8 9">NML 130396</strain>
    </source>
</reference>
<keyword evidence="2" id="KW-0863">Zinc-finger</keyword>
<gene>
    <name evidence="8" type="ORF">CGZ93_02950</name>
</gene>
<feature type="domain" description="Zinc finger DksA/TraR C4-type" evidence="7">
    <location>
        <begin position="190"/>
        <end position="225"/>
    </location>
</feature>
<evidence type="ECO:0000256" key="1">
    <source>
        <dbReference type="ARBA" id="ARBA00022723"/>
    </source>
</evidence>
<organism evidence="8 9">
    <name type="scientific">Enemella dayhoffiae</name>
    <dbReference type="NCBI Taxonomy" id="2016507"/>
    <lineage>
        <taxon>Bacteria</taxon>
        <taxon>Bacillati</taxon>
        <taxon>Actinomycetota</taxon>
        <taxon>Actinomycetes</taxon>
        <taxon>Propionibacteriales</taxon>
        <taxon>Propionibacteriaceae</taxon>
        <taxon>Enemella</taxon>
    </lineage>
</organism>
<dbReference type="PROSITE" id="PS01102">
    <property type="entry name" value="ZF_DKSA_1"/>
    <property type="match status" value="1"/>
</dbReference>
<dbReference type="EMBL" id="NMVQ01000002">
    <property type="protein sequence ID" value="OYO24669.1"/>
    <property type="molecule type" value="Genomic_DNA"/>
</dbReference>
<dbReference type="Proteomes" id="UP000216311">
    <property type="component" value="Unassembled WGS sequence"/>
</dbReference>
<evidence type="ECO:0000313" key="8">
    <source>
        <dbReference type="EMBL" id="OYO24669.1"/>
    </source>
</evidence>
<feature type="region of interest" description="Disordered" evidence="6">
    <location>
        <begin position="1"/>
        <end position="107"/>
    </location>
</feature>
<evidence type="ECO:0000256" key="4">
    <source>
        <dbReference type="PROSITE-ProRule" id="PRU00510"/>
    </source>
</evidence>
<dbReference type="SUPFAM" id="SSF109635">
    <property type="entry name" value="DnaK suppressor protein DksA, alpha-hairpin domain"/>
    <property type="match status" value="1"/>
</dbReference>
<keyword evidence="5" id="KW-0175">Coiled coil</keyword>
<keyword evidence="9" id="KW-1185">Reference proteome</keyword>
<keyword evidence="8" id="KW-0238">DNA-binding</keyword>
<feature type="coiled-coil region" evidence="5">
    <location>
        <begin position="110"/>
        <end position="144"/>
    </location>
</feature>
<dbReference type="GO" id="GO:0003677">
    <property type="term" value="F:DNA binding"/>
    <property type="evidence" value="ECO:0007669"/>
    <property type="project" value="UniProtKB-KW"/>
</dbReference>
<dbReference type="OrthoDB" id="9803742at2"/>
<accession>A0A255HAI4</accession>
<dbReference type="Pfam" id="PF01258">
    <property type="entry name" value="zf-dskA_traR"/>
    <property type="match status" value="1"/>
</dbReference>
<evidence type="ECO:0000313" key="9">
    <source>
        <dbReference type="Proteomes" id="UP000216311"/>
    </source>
</evidence>
<dbReference type="PROSITE" id="PS51128">
    <property type="entry name" value="ZF_DKSA_2"/>
    <property type="match status" value="1"/>
</dbReference>
<dbReference type="RefSeq" id="WP_094362663.1">
    <property type="nucleotide sequence ID" value="NZ_NMVQ01000002.1"/>
</dbReference>
<evidence type="ECO:0000256" key="3">
    <source>
        <dbReference type="ARBA" id="ARBA00022833"/>
    </source>
</evidence>
<dbReference type="AlphaFoldDB" id="A0A255HAI4"/>
<evidence type="ECO:0000259" key="7">
    <source>
        <dbReference type="Pfam" id="PF01258"/>
    </source>
</evidence>
<sequence length="226" mass="23847">MPTAKKAAAAGTTTAKKTSGAANGQGTTKKKSTARSSTAKSAEQPTEKAAATQAPAAEKTPAKKAPAARKAPARKAAAPAAPAPAEDTPRKVASKPSEFPVRPGEDKWTKAELDEVRQDLANEIVKHRRAIEQAEAELRALLSDGADGAGRDAADIGSANFERDQEMSLAASAREMLNQSEQALRLIDQGLYGRCESCGDAIGKGRLQVYPRATMCVACKQRHERR</sequence>
<dbReference type="GO" id="GO:0008270">
    <property type="term" value="F:zinc ion binding"/>
    <property type="evidence" value="ECO:0007669"/>
    <property type="project" value="UniProtKB-KW"/>
</dbReference>
<feature type="compositionally biased region" description="Low complexity" evidence="6">
    <location>
        <begin position="1"/>
        <end position="22"/>
    </location>
</feature>
<comment type="caution">
    <text evidence="8">The sequence shown here is derived from an EMBL/GenBank/DDBJ whole genome shotgun (WGS) entry which is preliminary data.</text>
</comment>
<dbReference type="InterPro" id="IPR000962">
    <property type="entry name" value="Znf_DskA_TraR"/>
</dbReference>
<evidence type="ECO:0000256" key="6">
    <source>
        <dbReference type="SAM" id="MobiDB-lite"/>
    </source>
</evidence>
<evidence type="ECO:0000256" key="5">
    <source>
        <dbReference type="SAM" id="Coils"/>
    </source>
</evidence>
<dbReference type="PANTHER" id="PTHR33823">
    <property type="entry name" value="RNA POLYMERASE-BINDING TRANSCRIPTION FACTOR DKSA-RELATED"/>
    <property type="match status" value="1"/>
</dbReference>
<dbReference type="SUPFAM" id="SSF57716">
    <property type="entry name" value="Glucocorticoid receptor-like (DNA-binding domain)"/>
    <property type="match status" value="1"/>
</dbReference>